<sequence>MFVGLPPGVAHSQIPAGAPPAGVTSNFSNPPSLEHLAFSVCPALMALTLIFVTTRVYLAFQSNHKLALDEYCCVIAMILSLAFTSVVLTLTNTFRHSWDIPFSFVSNDRFPKKQFTAQILTGPSLFFAKASLLLLYLRIFGPKTSTRYAIYIGLVFAFCLYWISIPLMAYYCPRLWCHNMWILSLVQGPLNVVLDLFILILPIPVVMRLQMSLPRRFAVLSVFLTGILAVAASVVGLVYRIKSSLSTDLWYSDILYICIVLEIDVSIICSSMPAFASFSRIHMAKAKNVVSLHDRCASYLAGSKTKLVSKTMPFLRAKRSHLEGDHLDLSSGLHVGQYSELHDGDNASNFTFPGVLTKIHAAPSGDLDEGIIMKSLSLVQITDEEYVADQL</sequence>
<feature type="transmembrane region" description="Helical" evidence="6">
    <location>
        <begin position="217"/>
        <end position="239"/>
    </location>
</feature>
<dbReference type="InterPro" id="IPR052337">
    <property type="entry name" value="SAT4-like"/>
</dbReference>
<proteinExistence type="inferred from homology"/>
<keyword evidence="2 6" id="KW-0812">Transmembrane</keyword>
<comment type="similarity">
    <text evidence="5">Belongs to the SAT4 family.</text>
</comment>
<dbReference type="PANTHER" id="PTHR33048:SF158">
    <property type="entry name" value="MEMBRANE PROTEIN PTH11-LIKE, PUTATIVE-RELATED"/>
    <property type="match status" value="1"/>
</dbReference>
<evidence type="ECO:0000256" key="3">
    <source>
        <dbReference type="ARBA" id="ARBA00022989"/>
    </source>
</evidence>
<dbReference type="Proteomes" id="UP001166286">
    <property type="component" value="Unassembled WGS sequence"/>
</dbReference>
<protein>
    <recommendedName>
        <fullName evidence="7">Rhodopsin domain-containing protein</fullName>
    </recommendedName>
</protein>
<evidence type="ECO:0000259" key="7">
    <source>
        <dbReference type="Pfam" id="PF20684"/>
    </source>
</evidence>
<feature type="domain" description="Rhodopsin" evidence="7">
    <location>
        <begin position="55"/>
        <end position="277"/>
    </location>
</feature>
<comment type="subcellular location">
    <subcellularLocation>
        <location evidence="1">Membrane</location>
        <topology evidence="1">Multi-pass membrane protein</topology>
    </subcellularLocation>
</comment>
<dbReference type="EMBL" id="JAFEKC020000021">
    <property type="protein sequence ID" value="KAK0508250.1"/>
    <property type="molecule type" value="Genomic_DNA"/>
</dbReference>
<keyword evidence="4 6" id="KW-0472">Membrane</keyword>
<evidence type="ECO:0000313" key="9">
    <source>
        <dbReference type="Proteomes" id="UP001166286"/>
    </source>
</evidence>
<dbReference type="PANTHER" id="PTHR33048">
    <property type="entry name" value="PTH11-LIKE INTEGRAL MEMBRANE PROTEIN (AFU_ORTHOLOGUE AFUA_5G11245)"/>
    <property type="match status" value="1"/>
</dbReference>
<dbReference type="GO" id="GO:0016020">
    <property type="term" value="C:membrane"/>
    <property type="evidence" value="ECO:0007669"/>
    <property type="project" value="UniProtKB-SubCell"/>
</dbReference>
<feature type="transmembrane region" description="Helical" evidence="6">
    <location>
        <begin position="36"/>
        <end position="60"/>
    </location>
</feature>
<evidence type="ECO:0000256" key="4">
    <source>
        <dbReference type="ARBA" id="ARBA00023136"/>
    </source>
</evidence>
<evidence type="ECO:0000256" key="6">
    <source>
        <dbReference type="SAM" id="Phobius"/>
    </source>
</evidence>
<dbReference type="AlphaFoldDB" id="A0AA39QUE9"/>
<feature type="transmembrane region" description="Helical" evidence="6">
    <location>
        <begin position="181"/>
        <end position="205"/>
    </location>
</feature>
<evidence type="ECO:0000256" key="1">
    <source>
        <dbReference type="ARBA" id="ARBA00004141"/>
    </source>
</evidence>
<evidence type="ECO:0000256" key="2">
    <source>
        <dbReference type="ARBA" id="ARBA00022692"/>
    </source>
</evidence>
<feature type="transmembrane region" description="Helical" evidence="6">
    <location>
        <begin position="115"/>
        <end position="136"/>
    </location>
</feature>
<dbReference type="InterPro" id="IPR049326">
    <property type="entry name" value="Rhodopsin_dom_fungi"/>
</dbReference>
<dbReference type="Pfam" id="PF20684">
    <property type="entry name" value="Fung_rhodopsin"/>
    <property type="match status" value="1"/>
</dbReference>
<reference evidence="8" key="1">
    <citation type="submission" date="2023-03" db="EMBL/GenBank/DDBJ databases">
        <title>Complete genome of Cladonia borealis.</title>
        <authorList>
            <person name="Park H."/>
        </authorList>
    </citation>
    <scope>NUCLEOTIDE SEQUENCE</scope>
    <source>
        <strain evidence="8">ANT050790</strain>
    </source>
</reference>
<feature type="transmembrane region" description="Helical" evidence="6">
    <location>
        <begin position="148"/>
        <end position="169"/>
    </location>
</feature>
<organism evidence="8 9">
    <name type="scientific">Cladonia borealis</name>
    <dbReference type="NCBI Taxonomy" id="184061"/>
    <lineage>
        <taxon>Eukaryota</taxon>
        <taxon>Fungi</taxon>
        <taxon>Dikarya</taxon>
        <taxon>Ascomycota</taxon>
        <taxon>Pezizomycotina</taxon>
        <taxon>Lecanoromycetes</taxon>
        <taxon>OSLEUM clade</taxon>
        <taxon>Lecanoromycetidae</taxon>
        <taxon>Lecanorales</taxon>
        <taxon>Lecanorineae</taxon>
        <taxon>Cladoniaceae</taxon>
        <taxon>Cladonia</taxon>
    </lineage>
</organism>
<gene>
    <name evidence="8" type="ORF">JMJ35_009334</name>
</gene>
<evidence type="ECO:0000313" key="8">
    <source>
        <dbReference type="EMBL" id="KAK0508250.1"/>
    </source>
</evidence>
<feature type="transmembrane region" description="Helical" evidence="6">
    <location>
        <begin position="72"/>
        <end position="95"/>
    </location>
</feature>
<keyword evidence="3 6" id="KW-1133">Transmembrane helix</keyword>
<accession>A0AA39QUE9</accession>
<keyword evidence="9" id="KW-1185">Reference proteome</keyword>
<evidence type="ECO:0000256" key="5">
    <source>
        <dbReference type="ARBA" id="ARBA00038359"/>
    </source>
</evidence>
<name>A0AA39QUE9_9LECA</name>
<comment type="caution">
    <text evidence="8">The sequence shown here is derived from an EMBL/GenBank/DDBJ whole genome shotgun (WGS) entry which is preliminary data.</text>
</comment>
<feature type="transmembrane region" description="Helical" evidence="6">
    <location>
        <begin position="254"/>
        <end position="278"/>
    </location>
</feature>